<evidence type="ECO:0000313" key="4">
    <source>
        <dbReference type="Proteomes" id="UP000054226"/>
    </source>
</evidence>
<protein>
    <submittedName>
        <fullName evidence="3">Transposase tn3 family protein</fullName>
    </submittedName>
</protein>
<organism evidence="3 4">
    <name type="scientific">Amycolatopsis decaplanina DSM 44594</name>
    <dbReference type="NCBI Taxonomy" id="1284240"/>
    <lineage>
        <taxon>Bacteria</taxon>
        <taxon>Bacillati</taxon>
        <taxon>Actinomycetota</taxon>
        <taxon>Actinomycetes</taxon>
        <taxon>Pseudonocardiales</taxon>
        <taxon>Pseudonocardiaceae</taxon>
        <taxon>Amycolatopsis</taxon>
    </lineage>
</organism>
<evidence type="ECO:0000259" key="2">
    <source>
        <dbReference type="Pfam" id="PF13700"/>
    </source>
</evidence>
<proteinExistence type="predicted"/>
<keyword evidence="4" id="KW-1185">Reference proteome</keyword>
<dbReference type="Pfam" id="PF13700">
    <property type="entry name" value="DUF4158"/>
    <property type="match status" value="1"/>
</dbReference>
<dbReference type="InterPro" id="IPR025296">
    <property type="entry name" value="DUF4158"/>
</dbReference>
<dbReference type="OrthoDB" id="4337906at2"/>
<dbReference type="AlphaFoldDB" id="M2X488"/>
<comment type="caution">
    <text evidence="3">The sequence shown here is derived from an EMBL/GenBank/DDBJ whole genome shotgun (WGS) entry which is preliminary data.</text>
</comment>
<feature type="compositionally biased region" description="Low complexity" evidence="1">
    <location>
        <begin position="82"/>
        <end position="92"/>
    </location>
</feature>
<feature type="region of interest" description="Disordered" evidence="1">
    <location>
        <begin position="76"/>
        <end position="131"/>
    </location>
</feature>
<name>M2X488_9PSEU</name>
<evidence type="ECO:0000313" key="3">
    <source>
        <dbReference type="EMBL" id="EME55841.1"/>
    </source>
</evidence>
<reference evidence="3 4" key="1">
    <citation type="journal article" date="2013" name="Genome Announc.">
        <title>Draft Genome Sequence of Amycolatopsis decaplanina Strain DSM 44594T.</title>
        <authorList>
            <person name="Kaur N."/>
            <person name="Kumar S."/>
            <person name="Bala M."/>
            <person name="Raghava G.P."/>
            <person name="Mayilraj S."/>
        </authorList>
    </citation>
    <scope>NUCLEOTIDE SEQUENCE [LARGE SCALE GENOMIC DNA]</scope>
    <source>
        <strain evidence="3 4">DSM 44594</strain>
    </source>
</reference>
<accession>M2X488</accession>
<feature type="domain" description="DUF4158" evidence="2">
    <location>
        <begin position="6"/>
        <end position="68"/>
    </location>
</feature>
<sequence length="131" mass="14277">MATRVFSEEELDRLRRFPEISRDELIRFFTLTDADELFARPHRGLANVFGVAVQLCTLPWLGFVSDDPGPVDAAHRTAPVSGRAGAAADCAGPDPPRTRAAVPDPAHPARAVRSGRAGRDSDHRLRPGDLR</sequence>
<dbReference type="Proteomes" id="UP000054226">
    <property type="component" value="Unassembled WGS sequence"/>
</dbReference>
<feature type="compositionally biased region" description="Basic and acidic residues" evidence="1">
    <location>
        <begin position="117"/>
        <end position="131"/>
    </location>
</feature>
<evidence type="ECO:0000256" key="1">
    <source>
        <dbReference type="SAM" id="MobiDB-lite"/>
    </source>
</evidence>
<dbReference type="EMBL" id="AOHO01000065">
    <property type="protein sequence ID" value="EME55841.1"/>
    <property type="molecule type" value="Genomic_DNA"/>
</dbReference>
<gene>
    <name evidence="3" type="ORF">H074_24075</name>
</gene>